<evidence type="ECO:0000313" key="3">
    <source>
        <dbReference type="Proteomes" id="UP000009236"/>
    </source>
</evidence>
<dbReference type="EMBL" id="CP002810">
    <property type="protein sequence ID" value="AEG44968.1"/>
    <property type="molecule type" value="Genomic_DNA"/>
</dbReference>
<dbReference type="Pfam" id="PF26366">
    <property type="entry name" value="DUF8094"/>
    <property type="match status" value="1"/>
</dbReference>
<dbReference type="AlphaFoldDB" id="F6FR18"/>
<dbReference type="Proteomes" id="UP000009236">
    <property type="component" value="Chromosome"/>
</dbReference>
<evidence type="ECO:0000313" key="2">
    <source>
        <dbReference type="EMBL" id="AEG44968.1"/>
    </source>
</evidence>
<feature type="domain" description="DUF8094" evidence="1">
    <location>
        <begin position="52"/>
        <end position="346"/>
    </location>
</feature>
<gene>
    <name evidence="2" type="ordered locus">Isova_2248</name>
</gene>
<dbReference type="RefSeq" id="WP_013839359.1">
    <property type="nucleotide sequence ID" value="NC_015588.1"/>
</dbReference>
<dbReference type="KEGG" id="iva:Isova_2248"/>
<keyword evidence="3" id="KW-1185">Reference proteome</keyword>
<sequence length="349" mass="36889">MNREATHRPGRGATVRRRGLTAAGAVVVASVLLAGCAEEVPTPRPEPASEGPALSQDQEAAVLEQVGAVLGEGTESGDPAVLKPRVTGPALEVRTSQLAVAKVRGDTDLVTEIPSSYAQLVSPTATEWPRTAYAITEATENLETNRLVVLEQADARADYRMWAWVQLVPGVTMPAFADAQLGSESVAPDDASLAVTPADALARYADVLTKGPEESEHGDAFDLLDADLVNRVQADASNLRNSDSFKEAAGKYSISFEPRKDDVRAVRTADGGAVVVGVVVGSELVQAEPEAKVPPLTRTQEALLDGKEPTNVLRTEYTDMVALYVPPSGSEDKIRPLGYSHVATKAANE</sequence>
<organism evidence="3">
    <name type="scientific">Isoptericola variabilis (strain 225)</name>
    <dbReference type="NCBI Taxonomy" id="743718"/>
    <lineage>
        <taxon>Bacteria</taxon>
        <taxon>Bacillati</taxon>
        <taxon>Actinomycetota</taxon>
        <taxon>Actinomycetes</taxon>
        <taxon>Micrococcales</taxon>
        <taxon>Promicromonosporaceae</taxon>
        <taxon>Isoptericola</taxon>
    </lineage>
</organism>
<reference evidence="2 3" key="1">
    <citation type="submission" date="2011-05" db="EMBL/GenBank/DDBJ databases">
        <title>Complete sequence of Isoptericola variabilis 225.</title>
        <authorList>
            <consortium name="US DOE Joint Genome Institute"/>
            <person name="Lucas S."/>
            <person name="Han J."/>
            <person name="Lapidus A."/>
            <person name="Cheng J.-F."/>
            <person name="Goodwin L."/>
            <person name="Pitluck S."/>
            <person name="Peters L."/>
            <person name="Mikhailova N."/>
            <person name="Zeytun A."/>
            <person name="Han C."/>
            <person name="Tapia R."/>
            <person name="Land M."/>
            <person name="Hauser L."/>
            <person name="Kyrpides N."/>
            <person name="Ivanova N."/>
            <person name="Pagani I."/>
            <person name="Siebers A."/>
            <person name="Allgaier M."/>
            <person name="Thelen M."/>
            <person name="Hugenholtz P."/>
            <person name="Gladden J."/>
            <person name="Woyke T."/>
        </authorList>
    </citation>
    <scope>NUCLEOTIDE SEQUENCE [LARGE SCALE GENOMIC DNA]</scope>
    <source>
        <strain evidence="3">225</strain>
    </source>
</reference>
<dbReference type="eggNOG" id="ENOG502ZCCY">
    <property type="taxonomic scope" value="Bacteria"/>
</dbReference>
<dbReference type="InterPro" id="IPR058407">
    <property type="entry name" value="DUF8094"/>
</dbReference>
<dbReference type="HOGENOM" id="CLU_066817_0_0_11"/>
<protein>
    <recommendedName>
        <fullName evidence="1">DUF8094 domain-containing protein</fullName>
    </recommendedName>
</protein>
<dbReference type="STRING" id="743718.Isova_2248"/>
<accession>F6FR18</accession>
<proteinExistence type="predicted"/>
<name>F6FR18_ISOV2</name>
<evidence type="ECO:0000259" key="1">
    <source>
        <dbReference type="Pfam" id="PF26366"/>
    </source>
</evidence>